<feature type="transmembrane region" description="Helical" evidence="1">
    <location>
        <begin position="130"/>
        <end position="147"/>
    </location>
</feature>
<dbReference type="BioCyc" id="ECAT999415-HMP:GTTI-1692-MONOMER"/>
<feature type="transmembrane region" description="Helical" evidence="1">
    <location>
        <begin position="12"/>
        <end position="30"/>
    </location>
</feature>
<dbReference type="eggNOG" id="COG0671">
    <property type="taxonomic scope" value="Bacteria"/>
</dbReference>
<dbReference type="OrthoDB" id="9790723at2"/>
<reference evidence="3 4" key="1">
    <citation type="submission" date="2013-02" db="EMBL/GenBank/DDBJ databases">
        <title>The Genome Sequence of Lactobacillus catenaformis F0143.</title>
        <authorList>
            <consortium name="The Broad Institute Genome Sequencing Platform"/>
            <person name="Earl A."/>
            <person name="Ward D."/>
            <person name="Feldgarden M."/>
            <person name="Gevers D."/>
            <person name="Izard J."/>
            <person name="Blanton J.M."/>
            <person name="Mathney J."/>
            <person name="Dewhirst F.E."/>
            <person name="Young S.K."/>
            <person name="Zeng Q."/>
            <person name="Gargeya S."/>
            <person name="Fitzgerald M."/>
            <person name="Haas B."/>
            <person name="Abouelleil A."/>
            <person name="Alvarado L."/>
            <person name="Arachchi H.M."/>
            <person name="Berlin A."/>
            <person name="Chapman S.B."/>
            <person name="Gearin G."/>
            <person name="Goldberg J."/>
            <person name="Griggs A."/>
            <person name="Gujja S."/>
            <person name="Hansen M."/>
            <person name="Heiman D."/>
            <person name="Howarth C."/>
            <person name="Larimer J."/>
            <person name="Lui A."/>
            <person name="MacDonald P.J.P."/>
            <person name="McCowen C."/>
            <person name="Montmayeur A."/>
            <person name="Murphy C."/>
            <person name="Neiman D."/>
            <person name="Pearson M."/>
            <person name="Priest M."/>
            <person name="Roberts A."/>
            <person name="Saif S."/>
            <person name="Shea T."/>
            <person name="Sisk P."/>
            <person name="Stolte C."/>
            <person name="Sykes S."/>
            <person name="Wortman J."/>
            <person name="Nusbaum C."/>
            <person name="Birren B."/>
        </authorList>
    </citation>
    <scope>NUCLEOTIDE SEQUENCE [LARGE SCALE GENOMIC DNA]</scope>
    <source>
        <strain evidence="3 4">OT 569</strain>
    </source>
</reference>
<gene>
    <name evidence="3" type="ORF">HMPREF9943_01631</name>
</gene>
<dbReference type="STRING" id="999415.HMPREF9943_01631"/>
<keyword evidence="4" id="KW-1185">Reference proteome</keyword>
<keyword evidence="1" id="KW-0472">Membrane</keyword>
<feature type="transmembrane region" description="Helical" evidence="1">
    <location>
        <begin position="50"/>
        <end position="70"/>
    </location>
</feature>
<dbReference type="InterPro" id="IPR000326">
    <property type="entry name" value="PAP2/HPO"/>
</dbReference>
<feature type="transmembrane region" description="Helical" evidence="1">
    <location>
        <begin position="179"/>
        <end position="197"/>
    </location>
</feature>
<dbReference type="AlphaFoldDB" id="M2NDD7"/>
<feature type="domain" description="Phosphatidic acid phosphatase type 2/haloperoxidase" evidence="2">
    <location>
        <begin position="128"/>
        <end position="201"/>
    </location>
</feature>
<keyword evidence="1" id="KW-1133">Transmembrane helix</keyword>
<comment type="caution">
    <text evidence="3">The sequence shown here is derived from an EMBL/GenBank/DDBJ whole genome shotgun (WGS) entry which is preliminary data.</text>
</comment>
<feature type="transmembrane region" description="Helical" evidence="1">
    <location>
        <begin position="77"/>
        <end position="97"/>
    </location>
</feature>
<evidence type="ECO:0000256" key="1">
    <source>
        <dbReference type="SAM" id="Phobius"/>
    </source>
</evidence>
<keyword evidence="1" id="KW-0812">Transmembrane</keyword>
<proteinExistence type="predicted"/>
<protein>
    <recommendedName>
        <fullName evidence="2">Phosphatidic acid phosphatase type 2/haloperoxidase domain-containing protein</fullName>
    </recommendedName>
</protein>
<accession>M2NDD7</accession>
<feature type="transmembrane region" description="Helical" evidence="1">
    <location>
        <begin position="154"/>
        <end position="173"/>
    </location>
</feature>
<evidence type="ECO:0000313" key="3">
    <source>
        <dbReference type="EMBL" id="EMD16228.1"/>
    </source>
</evidence>
<dbReference type="Proteomes" id="UP000011758">
    <property type="component" value="Unassembled WGS sequence"/>
</dbReference>
<organism evidence="3 4">
    <name type="scientific">Eggerthia catenaformis OT 569 = DSM 20559</name>
    <dbReference type="NCBI Taxonomy" id="999415"/>
    <lineage>
        <taxon>Bacteria</taxon>
        <taxon>Bacillati</taxon>
        <taxon>Bacillota</taxon>
        <taxon>Erysipelotrichia</taxon>
        <taxon>Erysipelotrichales</taxon>
        <taxon>Coprobacillaceae</taxon>
        <taxon>Eggerthia</taxon>
    </lineage>
</organism>
<dbReference type="Pfam" id="PF01569">
    <property type="entry name" value="PAP2"/>
    <property type="match status" value="1"/>
</dbReference>
<dbReference type="EMBL" id="AGEJ01000024">
    <property type="protein sequence ID" value="EMD16228.1"/>
    <property type="molecule type" value="Genomic_DNA"/>
</dbReference>
<dbReference type="PATRIC" id="fig|999415.3.peg.1659"/>
<dbReference type="RefSeq" id="WP_004803922.1">
    <property type="nucleotide sequence ID" value="NZ_KB446649.1"/>
</dbReference>
<name>M2NDD7_9FIRM</name>
<sequence>MRKYHLKYWWTLLYFVVYLLGFFLIERLTGTVVHDLTTSFDRHVPFISHFIYFYYLWFPFIFYTFVRLFFDYKEDYLKMITFLYTGMTLFVLVSAVYPNGLSIRPVLVHPKNISEYLVSLIYMADTPTNVLPSIHVYNSIGMAIAIYSVKTLPVYERVGSLFLGIMITISTVFVKQHGIIDVLSALILAYIMYVIVYKKEFYFLKRNESV</sequence>
<evidence type="ECO:0000313" key="4">
    <source>
        <dbReference type="Proteomes" id="UP000011758"/>
    </source>
</evidence>
<evidence type="ECO:0000259" key="2">
    <source>
        <dbReference type="Pfam" id="PF01569"/>
    </source>
</evidence>